<dbReference type="GO" id="GO:0009099">
    <property type="term" value="P:L-valine biosynthetic process"/>
    <property type="evidence" value="ECO:0007669"/>
    <property type="project" value="UniProtKB-UniRule"/>
</dbReference>
<dbReference type="GeneID" id="66466454"/>
<keyword evidence="10 15" id="KW-0100">Branched-chain amino acid biosynthesis</keyword>
<dbReference type="GO" id="GO:0051537">
    <property type="term" value="F:2 iron, 2 sulfur cluster binding"/>
    <property type="evidence" value="ECO:0007669"/>
    <property type="project" value="UniProtKB-UniRule"/>
</dbReference>
<dbReference type="PROSITE" id="PS00886">
    <property type="entry name" value="ILVD_EDD_1"/>
    <property type="match status" value="1"/>
</dbReference>
<dbReference type="InterPro" id="IPR037237">
    <property type="entry name" value="IlvD/EDD_N"/>
</dbReference>
<dbReference type="PROSITE" id="PS00887">
    <property type="entry name" value="ILVD_EDD_2"/>
    <property type="match status" value="1"/>
</dbReference>
<dbReference type="SUPFAM" id="SSF143975">
    <property type="entry name" value="IlvD/EDD N-terminal domain-like"/>
    <property type="match status" value="1"/>
</dbReference>
<dbReference type="Pfam" id="PF24877">
    <property type="entry name" value="ILV_EDD_C"/>
    <property type="match status" value="1"/>
</dbReference>
<dbReference type="Proteomes" id="UP000283314">
    <property type="component" value="Unassembled WGS sequence"/>
</dbReference>
<evidence type="ECO:0000256" key="13">
    <source>
        <dbReference type="ARBA" id="ARBA00029437"/>
    </source>
</evidence>
<evidence type="ECO:0000256" key="12">
    <source>
        <dbReference type="ARBA" id="ARBA00029436"/>
    </source>
</evidence>
<dbReference type="Pfam" id="PF00920">
    <property type="entry name" value="ILVD_EDD_N"/>
    <property type="match status" value="1"/>
</dbReference>
<dbReference type="InterPro" id="IPR020558">
    <property type="entry name" value="DiOHA_6PGluconate_deHydtase_CS"/>
</dbReference>
<dbReference type="EMBL" id="QROT01000003">
    <property type="protein sequence ID" value="RHL46416.1"/>
    <property type="molecule type" value="Genomic_DNA"/>
</dbReference>
<evidence type="ECO:0000256" key="10">
    <source>
        <dbReference type="ARBA" id="ARBA00023304"/>
    </source>
</evidence>
<comment type="catalytic activity">
    <reaction evidence="11">
        <text>(2R)-2,3-dihydroxy-3-methylbutanoate = 3-methyl-2-oxobutanoate + H2O</text>
        <dbReference type="Rhea" id="RHEA:24809"/>
        <dbReference type="ChEBI" id="CHEBI:11851"/>
        <dbReference type="ChEBI" id="CHEBI:15377"/>
        <dbReference type="ChEBI" id="CHEBI:49072"/>
        <dbReference type="EC" id="4.2.1.9"/>
    </reaction>
    <physiologicalReaction direction="left-to-right" evidence="11">
        <dbReference type="Rhea" id="RHEA:24810"/>
    </physiologicalReaction>
</comment>
<keyword evidence="9 15" id="KW-0456">Lyase</keyword>
<evidence type="ECO:0000259" key="17">
    <source>
        <dbReference type="Pfam" id="PF24877"/>
    </source>
</evidence>
<dbReference type="UniPathway" id="UPA00049">
    <property type="reaction ID" value="UER00061"/>
</dbReference>
<feature type="binding site" evidence="15">
    <location>
        <position position="120"/>
    </location>
    <ligand>
        <name>Mg(2+)</name>
        <dbReference type="ChEBI" id="CHEBI:18420"/>
    </ligand>
</feature>
<reference evidence="18 19" key="1">
    <citation type="submission" date="2018-08" db="EMBL/GenBank/DDBJ databases">
        <title>A genome reference for cultivated species of the human gut microbiota.</title>
        <authorList>
            <person name="Zou Y."/>
            <person name="Xue W."/>
            <person name="Luo G."/>
        </authorList>
    </citation>
    <scope>NUCLEOTIDE SEQUENCE [LARGE SCALE GENOMIC DNA]</scope>
    <source>
        <strain evidence="18 19">AF37-4</strain>
    </source>
</reference>
<keyword evidence="8 15" id="KW-0411">Iron-sulfur</keyword>
<keyword evidence="5 15" id="KW-0479">Metal-binding</keyword>
<evidence type="ECO:0000256" key="15">
    <source>
        <dbReference type="HAMAP-Rule" id="MF_00012"/>
    </source>
</evidence>
<keyword evidence="4 15" id="KW-0001">2Fe-2S</keyword>
<comment type="similarity">
    <text evidence="2 15">Belongs to the IlvD/Edd family.</text>
</comment>
<comment type="subunit">
    <text evidence="15">Homodimer.</text>
</comment>
<dbReference type="NCBIfam" id="TIGR00110">
    <property type="entry name" value="ilvD"/>
    <property type="match status" value="1"/>
</dbReference>
<feature type="binding site" evidence="15">
    <location>
        <position position="442"/>
    </location>
    <ligand>
        <name>Mg(2+)</name>
        <dbReference type="ChEBI" id="CHEBI:18420"/>
    </ligand>
</feature>
<accession>A0A415LCZ2</accession>
<dbReference type="PANTHER" id="PTHR43661">
    <property type="entry name" value="D-XYLONATE DEHYDRATASE"/>
    <property type="match status" value="1"/>
</dbReference>
<dbReference type="HAMAP" id="MF_00012">
    <property type="entry name" value="IlvD"/>
    <property type="match status" value="1"/>
</dbReference>
<keyword evidence="3 15" id="KW-0028">Amino-acid biosynthesis</keyword>
<evidence type="ECO:0000256" key="8">
    <source>
        <dbReference type="ARBA" id="ARBA00023014"/>
    </source>
</evidence>
<comment type="cofactor">
    <cofactor evidence="1 15">
        <name>Mg(2+)</name>
        <dbReference type="ChEBI" id="CHEBI:18420"/>
    </cofactor>
</comment>
<gene>
    <name evidence="15 18" type="primary">ilvD</name>
    <name evidence="18" type="ORF">DW018_04295</name>
</gene>
<dbReference type="EC" id="4.2.1.9" evidence="14 15"/>
<comment type="caution">
    <text evidence="18">The sequence shown here is derived from an EMBL/GenBank/DDBJ whole genome shotgun (WGS) entry which is preliminary data.</text>
</comment>
<evidence type="ECO:0000256" key="5">
    <source>
        <dbReference type="ARBA" id="ARBA00022723"/>
    </source>
</evidence>
<dbReference type="GO" id="GO:0004160">
    <property type="term" value="F:dihydroxy-acid dehydratase activity"/>
    <property type="evidence" value="ECO:0007669"/>
    <property type="project" value="UniProtKB-UniRule"/>
</dbReference>
<evidence type="ECO:0000256" key="7">
    <source>
        <dbReference type="ARBA" id="ARBA00023004"/>
    </source>
</evidence>
<dbReference type="Gene3D" id="3.50.30.80">
    <property type="entry name" value="IlvD/EDD C-terminal domain-like"/>
    <property type="match status" value="1"/>
</dbReference>
<evidence type="ECO:0000256" key="3">
    <source>
        <dbReference type="ARBA" id="ARBA00022605"/>
    </source>
</evidence>
<comment type="cofactor">
    <cofactor evidence="15">
        <name>[2Fe-2S] cluster</name>
        <dbReference type="ChEBI" id="CHEBI:190135"/>
    </cofactor>
    <text evidence="15">Binds 1 [2Fe-2S] cluster per subunit. This cluster acts as a Lewis acid cofactor.</text>
</comment>
<dbReference type="InterPro" id="IPR056740">
    <property type="entry name" value="ILV_EDD_C"/>
</dbReference>
<feature type="domain" description="Dihydroxy-acid/6-phosphogluconate dehydratase N-terminal" evidence="16">
    <location>
        <begin position="31"/>
        <end position="348"/>
    </location>
</feature>
<proteinExistence type="inferred from homology"/>
<dbReference type="GO" id="GO:0005829">
    <property type="term" value="C:cytosol"/>
    <property type="evidence" value="ECO:0007669"/>
    <property type="project" value="TreeGrafter"/>
</dbReference>
<comment type="caution">
    <text evidence="15">Lacks conserved residue(s) required for the propagation of feature annotation.</text>
</comment>
<dbReference type="NCBIfam" id="NF002068">
    <property type="entry name" value="PRK00911.1"/>
    <property type="match status" value="1"/>
</dbReference>
<dbReference type="UniPathway" id="UPA00047">
    <property type="reaction ID" value="UER00057"/>
</dbReference>
<comment type="pathway">
    <text evidence="12 15">Amino-acid biosynthesis; L-valine biosynthesis; L-valine from pyruvate: step 3/4.</text>
</comment>
<evidence type="ECO:0000256" key="6">
    <source>
        <dbReference type="ARBA" id="ARBA00022842"/>
    </source>
</evidence>
<evidence type="ECO:0000256" key="2">
    <source>
        <dbReference type="ARBA" id="ARBA00006486"/>
    </source>
</evidence>
<dbReference type="PANTHER" id="PTHR43661:SF3">
    <property type="entry name" value="D-XYLONATE DEHYDRATASE YAGF-RELATED"/>
    <property type="match status" value="1"/>
</dbReference>
<dbReference type="AlphaFoldDB" id="A0A415LCZ2"/>
<feature type="binding site" description="via carbamate group" evidence="15">
    <location>
        <position position="121"/>
    </location>
    <ligand>
        <name>Mg(2+)</name>
        <dbReference type="ChEBI" id="CHEBI:18420"/>
    </ligand>
</feature>
<keyword evidence="6 15" id="KW-0460">Magnesium</keyword>
<feature type="domain" description="Dihydroxy-acid/6-phosphogluconate dehydratase C-terminal" evidence="17">
    <location>
        <begin position="358"/>
        <end position="549"/>
    </location>
</feature>
<feature type="binding site" evidence="15">
    <location>
        <position position="78"/>
    </location>
    <ligand>
        <name>Mg(2+)</name>
        <dbReference type="ChEBI" id="CHEBI:18420"/>
    </ligand>
</feature>
<dbReference type="RefSeq" id="WP_117900368.1">
    <property type="nucleotide sequence ID" value="NZ_CABJDQ010000003.1"/>
</dbReference>
<evidence type="ECO:0000256" key="4">
    <source>
        <dbReference type="ARBA" id="ARBA00022714"/>
    </source>
</evidence>
<comment type="function">
    <text evidence="15">Functions in the biosynthesis of branched-chain amino acids. Catalyzes the dehydration of (2R,3R)-2,3-dihydroxy-3-methylpentanoate (2,3-dihydroxy-3-methylvalerate) into 2-oxo-3-methylpentanoate (2-oxo-3-methylvalerate) and of (2R)-2,3-dihydroxy-3-methylbutanoate (2,3-dihydroxyisovalerate) into 2-oxo-3-methylbutanoate (2-oxoisovalerate), the penultimate precursor to L-isoleucine and L-valine, respectively.</text>
</comment>
<sequence>MKSDAVKKGLQQAPHRSLFNALGMTEEEMERPLVGIVCSYNEIVPGHMNLDKIANAVKMGVAMAGGTPIMFPAIAVCDGIAMGHEGMKYSLVTRDLIADSTECMAKAHQFDALVMIPNCDKNVPGLLMAAARVNVPTVFVSGGPMLAGHVGGHKTSLSSMFEAVGANAAGKMSLEELNEYECKACPTCGSCSGMYTANSMNCLTEALGMGLKGNGTIPAVYSERLKLAKHAGMAVMELYRKNIRPRDIMTKDAILNALTVDMALGCSTNSMLHLPAIAHEVGFDFDISFANEISEKTPNLCHLAPAGPTYMEDLNEAGGVYAVMNELREVGLLHEDCITVTGNTIGENIKDCENKNPQVIRPLDNPYSKTGGLAVLKGNLAPDGSVVKRSAVVDEMMVHKGPARVFECEEDAIVAIKGGKIVPGDVVVIRYEGPKGGPGMREMLNPTSAIAGMGLGSSVALITDGRFSGASRGASIGHVSPEAAVGGPIALVEEGDIIKINIPEMTLELDVSDEVLAERRKNWTPREPKVTTGYLARYASMVTSGNRGAILAIDK</sequence>
<evidence type="ECO:0000256" key="1">
    <source>
        <dbReference type="ARBA" id="ARBA00001946"/>
    </source>
</evidence>
<evidence type="ECO:0000313" key="18">
    <source>
        <dbReference type="EMBL" id="RHL46416.1"/>
    </source>
</evidence>
<dbReference type="GO" id="GO:0009097">
    <property type="term" value="P:isoleucine biosynthetic process"/>
    <property type="evidence" value="ECO:0007669"/>
    <property type="project" value="UniProtKB-UniRule"/>
</dbReference>
<feature type="active site" description="Proton acceptor" evidence="15">
    <location>
        <position position="468"/>
    </location>
</feature>
<organism evidence="18 19">
    <name type="scientific">Eubacterium ventriosum</name>
    <dbReference type="NCBI Taxonomy" id="39496"/>
    <lineage>
        <taxon>Bacteria</taxon>
        <taxon>Bacillati</taxon>
        <taxon>Bacillota</taxon>
        <taxon>Clostridia</taxon>
        <taxon>Eubacteriales</taxon>
        <taxon>Eubacteriaceae</taxon>
        <taxon>Eubacterium</taxon>
    </lineage>
</organism>
<feature type="modified residue" description="N6-carboxylysine" evidence="15">
    <location>
        <position position="121"/>
    </location>
</feature>
<evidence type="ECO:0000256" key="11">
    <source>
        <dbReference type="ARBA" id="ARBA00029304"/>
    </source>
</evidence>
<dbReference type="GO" id="GO:0000287">
    <property type="term" value="F:magnesium ion binding"/>
    <property type="evidence" value="ECO:0007669"/>
    <property type="project" value="UniProtKB-UniRule"/>
</dbReference>
<evidence type="ECO:0000256" key="14">
    <source>
        <dbReference type="ARBA" id="ARBA00029490"/>
    </source>
</evidence>
<comment type="catalytic activity">
    <reaction evidence="15">
        <text>(2R,3R)-2,3-dihydroxy-3-methylpentanoate = (S)-3-methyl-2-oxopentanoate + H2O</text>
        <dbReference type="Rhea" id="RHEA:27694"/>
        <dbReference type="ChEBI" id="CHEBI:15377"/>
        <dbReference type="ChEBI" id="CHEBI:35146"/>
        <dbReference type="ChEBI" id="CHEBI:49258"/>
        <dbReference type="EC" id="4.2.1.9"/>
    </reaction>
</comment>
<dbReference type="InterPro" id="IPR042096">
    <property type="entry name" value="Dihydro-acid_dehy_C"/>
</dbReference>
<dbReference type="InterPro" id="IPR004404">
    <property type="entry name" value="DihydroxyA_deHydtase"/>
</dbReference>
<dbReference type="InterPro" id="IPR000581">
    <property type="entry name" value="ILV_EDD_N"/>
</dbReference>
<dbReference type="SUPFAM" id="SSF52016">
    <property type="entry name" value="LeuD/IlvD-like"/>
    <property type="match status" value="1"/>
</dbReference>
<evidence type="ECO:0000259" key="16">
    <source>
        <dbReference type="Pfam" id="PF00920"/>
    </source>
</evidence>
<evidence type="ECO:0000256" key="9">
    <source>
        <dbReference type="ARBA" id="ARBA00023239"/>
    </source>
</evidence>
<comment type="pathway">
    <text evidence="13 15">Amino-acid biosynthesis; L-isoleucine biosynthesis; L-isoleucine from 2-oxobutanoate: step 3/4.</text>
</comment>
<dbReference type="FunFam" id="3.50.30.80:FF:000001">
    <property type="entry name" value="Dihydroxy-acid dehydratase"/>
    <property type="match status" value="1"/>
</dbReference>
<protein>
    <recommendedName>
        <fullName evidence="14 15">Dihydroxy-acid dehydratase</fullName>
        <shortName evidence="15">DAD</shortName>
        <ecNumber evidence="14 15">4.2.1.9</ecNumber>
    </recommendedName>
</protein>
<keyword evidence="7 15" id="KW-0408">Iron</keyword>
<name>A0A415LCZ2_9FIRM</name>
<evidence type="ECO:0000313" key="19">
    <source>
        <dbReference type="Proteomes" id="UP000283314"/>
    </source>
</evidence>